<name>A0A3E2U0K3_9FIRM</name>
<evidence type="ECO:0000313" key="2">
    <source>
        <dbReference type="Proteomes" id="UP000260991"/>
    </source>
</evidence>
<dbReference type="InterPro" id="IPR053138">
    <property type="entry name" value="N-alpha-Ac-DABA_deacetylase"/>
</dbReference>
<dbReference type="Gene3D" id="3.40.630.10">
    <property type="entry name" value="Zn peptidases"/>
    <property type="match status" value="1"/>
</dbReference>
<evidence type="ECO:0008006" key="3">
    <source>
        <dbReference type="Google" id="ProtNLM"/>
    </source>
</evidence>
<proteinExistence type="predicted"/>
<protein>
    <recommendedName>
        <fullName evidence="3">Succinylglutamate desuccinylase</fullName>
    </recommendedName>
</protein>
<organism evidence="1 2">
    <name type="scientific">Faecalibacterium prausnitzii</name>
    <dbReference type="NCBI Taxonomy" id="853"/>
    <lineage>
        <taxon>Bacteria</taxon>
        <taxon>Bacillati</taxon>
        <taxon>Bacillota</taxon>
        <taxon>Clostridia</taxon>
        <taxon>Eubacteriales</taxon>
        <taxon>Oscillospiraceae</taxon>
        <taxon>Faecalibacterium</taxon>
    </lineage>
</organism>
<dbReference type="SUPFAM" id="SSF53187">
    <property type="entry name" value="Zn-dependent exopeptidases"/>
    <property type="match status" value="1"/>
</dbReference>
<dbReference type="AlphaFoldDB" id="A0A3E2U0K3"/>
<reference evidence="1 2" key="1">
    <citation type="submission" date="2018-08" db="EMBL/GenBank/DDBJ databases">
        <title>A genome reference for cultivated species of the human gut microbiota.</title>
        <authorList>
            <person name="Zou Y."/>
            <person name="Xue W."/>
            <person name="Luo G."/>
        </authorList>
    </citation>
    <scope>NUCLEOTIDE SEQUENCE [LARGE SCALE GENOMIC DNA]</scope>
    <source>
        <strain evidence="1 2">AF32-8AC</strain>
    </source>
</reference>
<dbReference type="PANTHER" id="PTHR37326">
    <property type="entry name" value="BLL3975 PROTEIN"/>
    <property type="match status" value="1"/>
</dbReference>
<dbReference type="RefSeq" id="WP_158403645.1">
    <property type="nucleotide sequence ID" value="NZ_CP065376.1"/>
</dbReference>
<dbReference type="Proteomes" id="UP000260991">
    <property type="component" value="Unassembled WGS sequence"/>
</dbReference>
<gene>
    <name evidence="1" type="ORF">DWZ46_11820</name>
</gene>
<accession>A0A3E2U0K3</accession>
<comment type="caution">
    <text evidence="1">The sequence shown here is derived from an EMBL/GenBank/DDBJ whole genome shotgun (WGS) entry which is preliminary data.</text>
</comment>
<evidence type="ECO:0000313" key="1">
    <source>
        <dbReference type="EMBL" id="RGB88547.1"/>
    </source>
</evidence>
<sequence length="165" mass="18404">MSSLGNLFGLPYVVMRKPAPIDTTTLNYNWQIWETNAFSIYTKETDEVGEQSAQEAVAAVLRYLSRVGLLRYHCHSGYLSTVVQENEMANVLTPAGGIFRRFVEPGQEVEYGQKMGVILDPFTAEVEAEITCPTSGVVFFALKKPLTTEHEVAFKVIRRLHGGCL</sequence>
<dbReference type="EMBL" id="QVER01000016">
    <property type="protein sequence ID" value="RGB88547.1"/>
    <property type="molecule type" value="Genomic_DNA"/>
</dbReference>
<dbReference type="PANTHER" id="PTHR37326:SF1">
    <property type="entry name" value="BLL3975 PROTEIN"/>
    <property type="match status" value="1"/>
</dbReference>